<dbReference type="SUPFAM" id="SSF57196">
    <property type="entry name" value="EGF/Laminin"/>
    <property type="match status" value="2"/>
</dbReference>
<evidence type="ECO:0000259" key="5">
    <source>
        <dbReference type="PROSITE" id="PS01186"/>
    </source>
</evidence>
<reference evidence="6" key="1">
    <citation type="submission" date="2025-08" db="UniProtKB">
        <authorList>
            <consortium name="Ensembl"/>
        </authorList>
    </citation>
    <scope>IDENTIFICATION</scope>
</reference>
<dbReference type="SMART" id="SM00181">
    <property type="entry name" value="EGF"/>
    <property type="match status" value="3"/>
</dbReference>
<name>A0A8C5RIZ8_LATLA</name>
<dbReference type="Gene3D" id="2.10.25.10">
    <property type="entry name" value="Laminin"/>
    <property type="match status" value="2"/>
</dbReference>
<dbReference type="InterPro" id="IPR000742">
    <property type="entry name" value="EGF"/>
</dbReference>
<feature type="domain" description="EGF-like" evidence="5">
    <location>
        <begin position="100"/>
        <end position="111"/>
    </location>
</feature>
<feature type="region of interest" description="Disordered" evidence="4">
    <location>
        <begin position="125"/>
        <end position="147"/>
    </location>
</feature>
<accession>A0A8C5RIZ8</accession>
<dbReference type="PANTHER" id="PTHR11219:SF69">
    <property type="entry name" value="TENEURIN-A"/>
    <property type="match status" value="1"/>
</dbReference>
<evidence type="ECO:0000256" key="3">
    <source>
        <dbReference type="ARBA" id="ARBA00023157"/>
    </source>
</evidence>
<dbReference type="Ensembl" id="ENSLLTT00000004367.1">
    <property type="protein sequence ID" value="ENSLLTP00000004196.1"/>
    <property type="gene ID" value="ENSLLTG00000003164.1"/>
</dbReference>
<dbReference type="AlphaFoldDB" id="A0A8C5RIZ8"/>
<reference evidence="6" key="2">
    <citation type="submission" date="2025-09" db="UniProtKB">
        <authorList>
            <consortium name="Ensembl"/>
        </authorList>
    </citation>
    <scope>IDENTIFICATION</scope>
</reference>
<protein>
    <recommendedName>
        <fullName evidence="5">EGF-like domain-containing protein</fullName>
    </recommendedName>
</protein>
<organism evidence="6 7">
    <name type="scientific">Laticauda laticaudata</name>
    <name type="common">Blue-ringed sea krait</name>
    <name type="synonym">Blue-lipped sea krait</name>
    <dbReference type="NCBI Taxonomy" id="8630"/>
    <lineage>
        <taxon>Eukaryota</taxon>
        <taxon>Metazoa</taxon>
        <taxon>Chordata</taxon>
        <taxon>Craniata</taxon>
        <taxon>Vertebrata</taxon>
        <taxon>Euteleostomi</taxon>
        <taxon>Lepidosauria</taxon>
        <taxon>Squamata</taxon>
        <taxon>Bifurcata</taxon>
        <taxon>Unidentata</taxon>
        <taxon>Episquamata</taxon>
        <taxon>Toxicofera</taxon>
        <taxon>Serpentes</taxon>
        <taxon>Colubroidea</taxon>
        <taxon>Elapidae</taxon>
        <taxon>Laticaudinae</taxon>
        <taxon>Laticauda</taxon>
    </lineage>
</organism>
<evidence type="ECO:0000256" key="1">
    <source>
        <dbReference type="ARBA" id="ARBA00022536"/>
    </source>
</evidence>
<proteinExistence type="predicted"/>
<keyword evidence="3" id="KW-1015">Disulfide bond</keyword>
<keyword evidence="2" id="KW-0677">Repeat</keyword>
<keyword evidence="1" id="KW-0245">EGF-like domain</keyword>
<dbReference type="GeneTree" id="ENSGT00940000157761"/>
<evidence type="ECO:0000256" key="2">
    <source>
        <dbReference type="ARBA" id="ARBA00022737"/>
    </source>
</evidence>
<feature type="compositionally biased region" description="Low complexity" evidence="4">
    <location>
        <begin position="127"/>
        <end position="140"/>
    </location>
</feature>
<keyword evidence="7" id="KW-1185">Reference proteome</keyword>
<dbReference type="InterPro" id="IPR051216">
    <property type="entry name" value="Teneurin"/>
</dbReference>
<dbReference type="PROSITE" id="PS01186">
    <property type="entry name" value="EGF_2"/>
    <property type="match status" value="1"/>
</dbReference>
<dbReference type="Pfam" id="PF25024">
    <property type="entry name" value="EGF_TEN"/>
    <property type="match status" value="1"/>
</dbReference>
<evidence type="ECO:0000256" key="4">
    <source>
        <dbReference type="SAM" id="MobiDB-lite"/>
    </source>
</evidence>
<evidence type="ECO:0000313" key="7">
    <source>
        <dbReference type="Proteomes" id="UP000694406"/>
    </source>
</evidence>
<evidence type="ECO:0000313" key="6">
    <source>
        <dbReference type="Ensembl" id="ENSLLTP00000004196.1"/>
    </source>
</evidence>
<sequence length="147" mass="15451">MPLLRKLLPPLIPGKCRIICHVCSILSHGNFSLETCGCICDEGWAGKNCSEPLCPLGCSSRGICIDGQCICDNDYSGEDCSEARCPTDCSSRGLCVDGECICEEGFAGEDCNELRCPEDCSGKGAAPSTWPTGTSPPTHSLPGKLAC</sequence>
<dbReference type="PANTHER" id="PTHR11219">
    <property type="entry name" value="TENEURIN AND N-ACETYLGLUCOSAMINE-1-PHOSPHODIESTER ALPHA-N-ACETYLGLUCOSAMINIDASE"/>
    <property type="match status" value="1"/>
</dbReference>
<dbReference type="Proteomes" id="UP000694406">
    <property type="component" value="Unplaced"/>
</dbReference>